<gene>
    <name evidence="2" type="ORF">EM6_0498</name>
</gene>
<sequence length="198" mass="19894">MASSAGGSSGGAKGGGGGGGSSLAGSAINAFASLLGAFNANNAAKARARQLRMEADRINMEAGRSAMEDMRQSSKAEASGFVSAAAGGGFTGSAIDVMNEFVGDSLYNARALIYQGQTQARNALYEANVARAEGKNALIGGVLNAGASLLGGYGQYRESRGMASTRGSEGNPASAPSLTPRPSWSGAGYGGYNNRRMF</sequence>
<accession>A0A3G9G2E9</accession>
<organism evidence="2 3">
    <name type="scientific">Asticcacaulis excentricus</name>
    <dbReference type="NCBI Taxonomy" id="78587"/>
    <lineage>
        <taxon>Bacteria</taxon>
        <taxon>Pseudomonadati</taxon>
        <taxon>Pseudomonadota</taxon>
        <taxon>Alphaproteobacteria</taxon>
        <taxon>Caulobacterales</taxon>
        <taxon>Caulobacteraceae</taxon>
        <taxon>Asticcacaulis</taxon>
    </lineage>
</organism>
<reference evidence="3" key="1">
    <citation type="journal article" date="2017" name="Biotechnol. Biofuels">
        <title>Evaluation of environmental bacterial communities as a factor affecting the growth of duckweed Lemna minor.</title>
        <authorList>
            <person name="Ishizawa H."/>
            <person name="Kuroda M."/>
            <person name="Morikawa M."/>
            <person name="Ike M."/>
        </authorList>
    </citation>
    <scope>NUCLEOTIDE SEQUENCE [LARGE SCALE GENOMIC DNA]</scope>
    <source>
        <strain evidence="3">M6</strain>
    </source>
</reference>
<dbReference type="EMBL" id="AP018827">
    <property type="protein sequence ID" value="BBF79921.1"/>
    <property type="molecule type" value="Genomic_DNA"/>
</dbReference>
<feature type="region of interest" description="Disordered" evidence="1">
    <location>
        <begin position="160"/>
        <end position="186"/>
    </location>
</feature>
<evidence type="ECO:0000313" key="2">
    <source>
        <dbReference type="EMBL" id="BBF79921.1"/>
    </source>
</evidence>
<protein>
    <submittedName>
        <fullName evidence="2">Uncharacterized protein</fullName>
    </submittedName>
</protein>
<evidence type="ECO:0000256" key="1">
    <source>
        <dbReference type="SAM" id="MobiDB-lite"/>
    </source>
</evidence>
<name>A0A3G9G2E9_9CAUL</name>
<reference evidence="3" key="2">
    <citation type="journal article" date="2017" name="Plant Physiol. Biochem.">
        <title>Differential oxidative and antioxidative response of duckweed Lemna minor toward plant growth promoting/inhibiting bacteria.</title>
        <authorList>
            <person name="Ishizawa H."/>
            <person name="Kuroda M."/>
            <person name="Morikawa M."/>
            <person name="Ike M."/>
        </authorList>
    </citation>
    <scope>NUCLEOTIDE SEQUENCE [LARGE SCALE GENOMIC DNA]</scope>
    <source>
        <strain evidence="3">M6</strain>
    </source>
</reference>
<evidence type="ECO:0000313" key="3">
    <source>
        <dbReference type="Proteomes" id="UP000278756"/>
    </source>
</evidence>
<dbReference type="Proteomes" id="UP000278756">
    <property type="component" value="Chromosome 1"/>
</dbReference>
<dbReference type="AlphaFoldDB" id="A0A3G9G2E9"/>
<proteinExistence type="predicted"/>